<name>A0A150H5I9_9MICO</name>
<evidence type="ECO:0000256" key="7">
    <source>
        <dbReference type="ARBA" id="ARBA00022989"/>
    </source>
</evidence>
<dbReference type="PANTHER" id="PTHR30413">
    <property type="entry name" value="INNER MEMBRANE TRANSPORT PERMEASE"/>
    <property type="match status" value="1"/>
</dbReference>
<feature type="transmembrane region" description="Helical" evidence="9">
    <location>
        <begin position="172"/>
        <end position="198"/>
    </location>
</feature>
<dbReference type="GO" id="GO:0140359">
    <property type="term" value="F:ABC-type transporter activity"/>
    <property type="evidence" value="ECO:0007669"/>
    <property type="project" value="InterPro"/>
</dbReference>
<dbReference type="AlphaFoldDB" id="A0A150H5I9"/>
<dbReference type="GO" id="GO:0005886">
    <property type="term" value="C:plasma membrane"/>
    <property type="evidence" value="ECO:0007669"/>
    <property type="project" value="UniProtKB-SubCell"/>
</dbReference>
<evidence type="ECO:0000259" key="10">
    <source>
        <dbReference type="PROSITE" id="PS51012"/>
    </source>
</evidence>
<feature type="transmembrane region" description="Helical" evidence="9">
    <location>
        <begin position="68"/>
        <end position="89"/>
    </location>
</feature>
<evidence type="ECO:0000256" key="8">
    <source>
        <dbReference type="ARBA" id="ARBA00023136"/>
    </source>
</evidence>
<evidence type="ECO:0000313" key="11">
    <source>
        <dbReference type="EMBL" id="KXZ57311.1"/>
    </source>
</evidence>
<keyword evidence="8 9" id="KW-0472">Membrane</keyword>
<feature type="transmembrane region" description="Helical" evidence="9">
    <location>
        <begin position="95"/>
        <end position="117"/>
    </location>
</feature>
<evidence type="ECO:0000256" key="5">
    <source>
        <dbReference type="ARBA" id="ARBA00022519"/>
    </source>
</evidence>
<feature type="transmembrane region" description="Helical" evidence="9">
    <location>
        <begin position="138"/>
        <end position="166"/>
    </location>
</feature>
<comment type="similarity">
    <text evidence="2 9">Belongs to the ABC-2 integral membrane protein family.</text>
</comment>
<dbReference type="PATRIC" id="fig|479117.4.peg.1814"/>
<keyword evidence="6 9" id="KW-0812">Transmembrane</keyword>
<evidence type="ECO:0000256" key="1">
    <source>
        <dbReference type="ARBA" id="ARBA00004429"/>
    </source>
</evidence>
<feature type="transmembrane region" description="Helical" evidence="9">
    <location>
        <begin position="265"/>
        <end position="288"/>
    </location>
</feature>
<evidence type="ECO:0000256" key="4">
    <source>
        <dbReference type="ARBA" id="ARBA00022475"/>
    </source>
</evidence>
<proteinExistence type="inferred from homology"/>
<gene>
    <name evidence="11" type="primary">tagG_1</name>
    <name evidence="11" type="ORF">Bravens_01831</name>
</gene>
<reference evidence="11 12" key="1">
    <citation type="submission" date="2016-01" db="EMBL/GenBank/DDBJ databases">
        <title>Use of Whole Genome Sequencing to ascertain that Brevibacterium massiliense (Roux, Raoult 2009) is a later heterotypic synonym of Brevibacterium ravenspurgense (Mages 2008).</title>
        <authorList>
            <person name="Bernier A.-M."/>
            <person name="Burdz T."/>
            <person name="Huynh C."/>
            <person name="Pachecho A.L."/>
            <person name="Wiebe D."/>
            <person name="Bonner C."/>
            <person name="Bernard K."/>
        </authorList>
    </citation>
    <scope>NUCLEOTIDE SEQUENCE [LARGE SCALE GENOMIC DNA]</scope>
    <source>
        <strain evidence="11 12">CCUG56047</strain>
    </source>
</reference>
<evidence type="ECO:0000256" key="2">
    <source>
        <dbReference type="ARBA" id="ARBA00007783"/>
    </source>
</evidence>
<dbReference type="Pfam" id="PF01061">
    <property type="entry name" value="ABC2_membrane"/>
    <property type="match status" value="1"/>
</dbReference>
<dbReference type="PANTHER" id="PTHR30413:SF8">
    <property type="entry name" value="TRANSPORT PERMEASE PROTEIN"/>
    <property type="match status" value="1"/>
</dbReference>
<protein>
    <recommendedName>
        <fullName evidence="9">Transport permease protein</fullName>
    </recommendedName>
</protein>
<keyword evidence="4 9" id="KW-1003">Cell membrane</keyword>
<evidence type="ECO:0000313" key="12">
    <source>
        <dbReference type="Proteomes" id="UP000243589"/>
    </source>
</evidence>
<keyword evidence="3 9" id="KW-0813">Transport</keyword>
<evidence type="ECO:0000256" key="3">
    <source>
        <dbReference type="ARBA" id="ARBA00022448"/>
    </source>
</evidence>
<keyword evidence="5" id="KW-0997">Cell inner membrane</keyword>
<feature type="domain" description="ABC transmembrane type-2" evidence="10">
    <location>
        <begin position="65"/>
        <end position="289"/>
    </location>
</feature>
<dbReference type="InterPro" id="IPR047817">
    <property type="entry name" value="ABC2_TM_bact-type"/>
</dbReference>
<dbReference type="InterPro" id="IPR013525">
    <property type="entry name" value="ABC2_TM"/>
</dbReference>
<dbReference type="PROSITE" id="PS51012">
    <property type="entry name" value="ABC_TM2"/>
    <property type="match status" value="1"/>
</dbReference>
<comment type="subcellular location">
    <subcellularLocation>
        <location evidence="1">Cell inner membrane</location>
        <topology evidence="1">Multi-pass membrane protein</topology>
    </subcellularLocation>
    <subcellularLocation>
        <location evidence="9">Cell membrane</location>
        <topology evidence="9">Multi-pass membrane protein</topology>
    </subcellularLocation>
</comment>
<dbReference type="Proteomes" id="UP000243589">
    <property type="component" value="Unassembled WGS sequence"/>
</dbReference>
<dbReference type="RefSeq" id="WP_062022666.1">
    <property type="nucleotide sequence ID" value="NZ_LQQC01000012.1"/>
</dbReference>
<comment type="caution">
    <text evidence="9">Lacks conserved residue(s) required for the propagation of feature annotation.</text>
</comment>
<comment type="caution">
    <text evidence="11">The sequence shown here is derived from an EMBL/GenBank/DDBJ whole genome shotgun (WGS) entry which is preliminary data.</text>
</comment>
<dbReference type="GO" id="GO:0015920">
    <property type="term" value="P:lipopolysaccharide transport"/>
    <property type="evidence" value="ECO:0007669"/>
    <property type="project" value="TreeGrafter"/>
</dbReference>
<organism evidence="11 12">
    <name type="scientific">Brevibacterium ravenspurgense</name>
    <dbReference type="NCBI Taxonomy" id="479117"/>
    <lineage>
        <taxon>Bacteria</taxon>
        <taxon>Bacillati</taxon>
        <taxon>Actinomycetota</taxon>
        <taxon>Actinomycetes</taxon>
        <taxon>Micrococcales</taxon>
        <taxon>Brevibacteriaceae</taxon>
        <taxon>Brevibacterium</taxon>
    </lineage>
</organism>
<sequence length="296" mass="33201">MTKSLSAEAAAPPWRSPITVPSWTLSEVGKRAPLGTYFGQLWQRRHFILAESRAKVAGGARRNVLGSVWLLLSPLLNGLGFFLIFGYVLNTSRGIENFIGFLIIGVFFFQFTMRSVTQGAKAIQSGQSMIRAFSFPRASLPIAVIVRETMNFVPTFVVMLVIILAFPPAETITWRVVLVVPCFIMQICFAQGCAFIAARLCHQVPDFINVIQVAARFWLYASGVFFSVDRFVDTPVLAAIMKINPMYSYLQIVRNSLLYGLDSPAWMWMLVFGWGIAALILGFLYFYFGEEKYGQP</sequence>
<keyword evidence="12" id="KW-1185">Reference proteome</keyword>
<keyword evidence="7 9" id="KW-1133">Transmembrane helix</keyword>
<dbReference type="EMBL" id="LQQC01000012">
    <property type="protein sequence ID" value="KXZ57311.1"/>
    <property type="molecule type" value="Genomic_DNA"/>
</dbReference>
<accession>A0A150H5I9</accession>
<evidence type="ECO:0000256" key="9">
    <source>
        <dbReference type="RuleBase" id="RU361157"/>
    </source>
</evidence>
<evidence type="ECO:0000256" key="6">
    <source>
        <dbReference type="ARBA" id="ARBA00022692"/>
    </source>
</evidence>